<dbReference type="GO" id="GO:0005737">
    <property type="term" value="C:cytoplasm"/>
    <property type="evidence" value="ECO:0007669"/>
    <property type="project" value="TreeGrafter"/>
</dbReference>
<evidence type="ECO:0000313" key="1">
    <source>
        <dbReference type="EMBL" id="TIB38816.1"/>
    </source>
</evidence>
<evidence type="ECO:0008006" key="3">
    <source>
        <dbReference type="Google" id="ProtNLM"/>
    </source>
</evidence>
<proteinExistence type="predicted"/>
<dbReference type="InterPro" id="IPR013726">
    <property type="entry name" value="Mitofissin"/>
</dbReference>
<dbReference type="PANTHER" id="PTHR28075:SF1">
    <property type="entry name" value="DUF1748-DOMAIN-CONTAINING PROTEIN"/>
    <property type="match status" value="1"/>
</dbReference>
<dbReference type="AlphaFoldDB" id="A0A4T0LGJ8"/>
<dbReference type="PANTHER" id="PTHR28075">
    <property type="entry name" value="CHROMOSOME 16, WHOLE GENOME SHOTGUN SEQUENCE"/>
    <property type="match status" value="1"/>
</dbReference>
<comment type="caution">
    <text evidence="1">The sequence shown here is derived from an EMBL/GenBank/DDBJ whole genome shotgun (WGS) entry which is preliminary data.</text>
</comment>
<accession>A0A4T0LGJ8</accession>
<dbReference type="EMBL" id="SPOI01000049">
    <property type="protein sequence ID" value="TIB38816.1"/>
    <property type="molecule type" value="Genomic_DNA"/>
</dbReference>
<name>A0A4T0LGJ8_WALIC</name>
<dbReference type="OrthoDB" id="16824at2759"/>
<evidence type="ECO:0000313" key="2">
    <source>
        <dbReference type="Proteomes" id="UP000310689"/>
    </source>
</evidence>
<protein>
    <recommendedName>
        <fullName evidence="3">DUF1748-domain-containing protein</fullName>
    </recommendedName>
</protein>
<gene>
    <name evidence="1" type="ORF">E3P86_01423</name>
</gene>
<reference evidence="1 2" key="1">
    <citation type="submission" date="2019-03" db="EMBL/GenBank/DDBJ databases">
        <title>Sequencing 23 genomes of Wallemia ichthyophaga.</title>
        <authorList>
            <person name="Gostincar C."/>
        </authorList>
    </citation>
    <scope>NUCLEOTIDE SEQUENCE [LARGE SCALE GENOMIC DNA]</scope>
    <source>
        <strain evidence="1 2">EXF-6200</strain>
    </source>
</reference>
<dbReference type="Proteomes" id="UP000310689">
    <property type="component" value="Unassembled WGS sequence"/>
</dbReference>
<sequence>MFGLAKLTHYAFDAVLISIVLAGVKRSTGLTLALKRVKNKDARGIIKSWLNIGEYCFDAAVIMMQRSNSFIRDA</sequence>
<organism evidence="1 2">
    <name type="scientific">Wallemia ichthyophaga</name>
    <dbReference type="NCBI Taxonomy" id="245174"/>
    <lineage>
        <taxon>Eukaryota</taxon>
        <taxon>Fungi</taxon>
        <taxon>Dikarya</taxon>
        <taxon>Basidiomycota</taxon>
        <taxon>Wallemiomycotina</taxon>
        <taxon>Wallemiomycetes</taxon>
        <taxon>Wallemiales</taxon>
        <taxon>Wallemiaceae</taxon>
        <taxon>Wallemia</taxon>
    </lineage>
</organism>
<dbReference type="OMA" id="NKEVGKW"/>
<dbReference type="Pfam" id="PF08520">
    <property type="entry name" value="Mitofissin"/>
    <property type="match status" value="1"/>
</dbReference>